<dbReference type="EMBL" id="CP045891">
    <property type="protein sequence ID" value="QQP57538.1"/>
    <property type="molecule type" value="Genomic_DNA"/>
</dbReference>
<keyword evidence="2" id="KW-1185">Reference proteome</keyword>
<reference evidence="2" key="1">
    <citation type="submission" date="2021-01" db="EMBL/GenBank/DDBJ databases">
        <title>Caligus Genome Assembly.</title>
        <authorList>
            <person name="Gallardo-Escarate C."/>
        </authorList>
    </citation>
    <scope>NUCLEOTIDE SEQUENCE [LARGE SCALE GENOMIC DNA]</scope>
</reference>
<sequence>MLADTEMNYSRNAFGIASLWFEQDQAIQQKVLAVPSKDLTLEKALECAGWRQHRRRPKRP</sequence>
<gene>
    <name evidence="1" type="ORF">FKW44_002558</name>
</gene>
<evidence type="ECO:0000313" key="2">
    <source>
        <dbReference type="Proteomes" id="UP000595437"/>
    </source>
</evidence>
<evidence type="ECO:0000313" key="1">
    <source>
        <dbReference type="EMBL" id="QQP57538.1"/>
    </source>
</evidence>
<dbReference type="AlphaFoldDB" id="A0A7T8KKD5"/>
<organism evidence="1 2">
    <name type="scientific">Caligus rogercresseyi</name>
    <name type="common">Sea louse</name>
    <dbReference type="NCBI Taxonomy" id="217165"/>
    <lineage>
        <taxon>Eukaryota</taxon>
        <taxon>Metazoa</taxon>
        <taxon>Ecdysozoa</taxon>
        <taxon>Arthropoda</taxon>
        <taxon>Crustacea</taxon>
        <taxon>Multicrustacea</taxon>
        <taxon>Hexanauplia</taxon>
        <taxon>Copepoda</taxon>
        <taxon>Siphonostomatoida</taxon>
        <taxon>Caligidae</taxon>
        <taxon>Caligus</taxon>
    </lineage>
</organism>
<accession>A0A7T8KKD5</accession>
<dbReference type="Proteomes" id="UP000595437">
    <property type="component" value="Chromosome 2"/>
</dbReference>
<proteinExistence type="predicted"/>
<protein>
    <submittedName>
        <fullName evidence="1">Uncharacterized protein</fullName>
    </submittedName>
</protein>
<name>A0A7T8KKD5_CALRO</name>